<organism evidence="1 2">
    <name type="scientific">Trypanosoma rangeli</name>
    <dbReference type="NCBI Taxonomy" id="5698"/>
    <lineage>
        <taxon>Eukaryota</taxon>
        <taxon>Discoba</taxon>
        <taxon>Euglenozoa</taxon>
        <taxon>Kinetoplastea</taxon>
        <taxon>Metakinetoplastina</taxon>
        <taxon>Trypanosomatida</taxon>
        <taxon>Trypanosomatidae</taxon>
        <taxon>Trypanosoma</taxon>
        <taxon>Herpetosoma</taxon>
    </lineage>
</organism>
<evidence type="ECO:0000313" key="1">
    <source>
        <dbReference type="EMBL" id="RNF00585.1"/>
    </source>
</evidence>
<dbReference type="EMBL" id="MKGL01000317">
    <property type="protein sequence ID" value="RNF00585.1"/>
    <property type="molecule type" value="Genomic_DNA"/>
</dbReference>
<comment type="caution">
    <text evidence="1">The sequence shown here is derived from an EMBL/GenBank/DDBJ whole genome shotgun (WGS) entry which is preliminary data.</text>
</comment>
<dbReference type="OrthoDB" id="263256at2759"/>
<sequence length="111" mass="12855">MTWNSTEDLFHLSDELDPACAFSRARGLALNLTERCPQWLAKSLVTELPQPKELHVLLDERRMPSFREMWWWIKIMFAGRAALRVICLLPRPVLALEPPWKPFGDDGVLTP</sequence>
<name>A0A3R7N5K8_TRYRA</name>
<dbReference type="Proteomes" id="UP000283634">
    <property type="component" value="Unassembled WGS sequence"/>
</dbReference>
<gene>
    <name evidence="1" type="ORF">TraAM80_07489</name>
</gene>
<dbReference type="RefSeq" id="XP_029235854.1">
    <property type="nucleotide sequence ID" value="XM_029384279.1"/>
</dbReference>
<reference evidence="1 2" key="1">
    <citation type="journal article" date="2018" name="BMC Genomics">
        <title>Genomic comparison of Trypanosoma conorhini and Trypanosoma rangeli to Trypanosoma cruzi strains of high and low virulence.</title>
        <authorList>
            <person name="Bradwell K.R."/>
            <person name="Koparde V.N."/>
            <person name="Matveyev A.V."/>
            <person name="Serrano M.G."/>
            <person name="Alves J.M."/>
            <person name="Parikh H."/>
            <person name="Huang B."/>
            <person name="Lee V."/>
            <person name="Espinosa-Alvarez O."/>
            <person name="Ortiz P.A."/>
            <person name="Costa-Martins A.G."/>
            <person name="Teixeira M.M."/>
            <person name="Buck G.A."/>
        </authorList>
    </citation>
    <scope>NUCLEOTIDE SEQUENCE [LARGE SCALE GENOMIC DNA]</scope>
    <source>
        <strain evidence="1 2">AM80</strain>
    </source>
</reference>
<dbReference type="AlphaFoldDB" id="A0A3R7N5K8"/>
<protein>
    <submittedName>
        <fullName evidence="1">Putative leucine-rich repeat protein (LRRP)</fullName>
    </submittedName>
</protein>
<keyword evidence="2" id="KW-1185">Reference proteome</keyword>
<evidence type="ECO:0000313" key="2">
    <source>
        <dbReference type="Proteomes" id="UP000283634"/>
    </source>
</evidence>
<proteinExistence type="predicted"/>
<accession>A0A3R7N5K8</accession>
<dbReference type="GeneID" id="40331422"/>